<proteinExistence type="predicted"/>
<sequence length="135" mass="15698">MKKILLLVCIVLFFGCNEKKHLECNVIETVSPKFTNGDIAKFAIATLTNESEQIMDVTNEGEKYFVSYNRKSDSEKLKYKVKFEYGRIIWGTINGRWKKGHSDIRVKYRKNKNTLMITLNMSDGSMAVREFTKKN</sequence>
<dbReference type="EMBL" id="CP028811">
    <property type="protein sequence ID" value="AWA31068.1"/>
    <property type="molecule type" value="Genomic_DNA"/>
</dbReference>
<dbReference type="OrthoDB" id="1365877at2"/>
<evidence type="ECO:0000313" key="1">
    <source>
        <dbReference type="EMBL" id="AWA31068.1"/>
    </source>
</evidence>
<dbReference type="PROSITE" id="PS51257">
    <property type="entry name" value="PROKAR_LIPOPROTEIN"/>
    <property type="match status" value="1"/>
</dbReference>
<evidence type="ECO:0000313" key="2">
    <source>
        <dbReference type="Proteomes" id="UP000244193"/>
    </source>
</evidence>
<keyword evidence="2" id="KW-1185">Reference proteome</keyword>
<gene>
    <name evidence="1" type="ORF">HYN48_13775</name>
</gene>
<dbReference type="RefSeq" id="WP_108372696.1">
    <property type="nucleotide sequence ID" value="NZ_CP028811.1"/>
</dbReference>
<accession>A0A2S0RIL9</accession>
<organism evidence="1 2">
    <name type="scientific">Flavobacterium magnum</name>
    <dbReference type="NCBI Taxonomy" id="2162713"/>
    <lineage>
        <taxon>Bacteria</taxon>
        <taxon>Pseudomonadati</taxon>
        <taxon>Bacteroidota</taxon>
        <taxon>Flavobacteriia</taxon>
        <taxon>Flavobacteriales</taxon>
        <taxon>Flavobacteriaceae</taxon>
        <taxon>Flavobacterium</taxon>
    </lineage>
</organism>
<dbReference type="KEGG" id="fmg:HYN48_13775"/>
<dbReference type="Proteomes" id="UP000244193">
    <property type="component" value="Chromosome"/>
</dbReference>
<protein>
    <recommendedName>
        <fullName evidence="3">Lipoprotein</fullName>
    </recommendedName>
</protein>
<dbReference type="AlphaFoldDB" id="A0A2S0RIL9"/>
<reference evidence="1 2" key="1">
    <citation type="submission" date="2018-04" db="EMBL/GenBank/DDBJ databases">
        <title>Genome sequencing of Flavobacterium sp. HYN0048.</title>
        <authorList>
            <person name="Yi H."/>
            <person name="Baek C."/>
        </authorList>
    </citation>
    <scope>NUCLEOTIDE SEQUENCE [LARGE SCALE GENOMIC DNA]</scope>
    <source>
        <strain evidence="1 2">HYN0048</strain>
    </source>
</reference>
<name>A0A2S0RIL9_9FLAO</name>
<evidence type="ECO:0008006" key="3">
    <source>
        <dbReference type="Google" id="ProtNLM"/>
    </source>
</evidence>